<evidence type="ECO:0000313" key="1">
    <source>
        <dbReference type="EMBL" id="AUG88464.1"/>
    </source>
</evidence>
<keyword evidence="2" id="KW-1185">Reference proteome</keyword>
<name>A0A2H5BQ57_9CAUD</name>
<dbReference type="EMBL" id="MG603697">
    <property type="protein sequence ID" value="AUG88464.1"/>
    <property type="molecule type" value="Genomic_DNA"/>
</dbReference>
<protein>
    <submittedName>
        <fullName evidence="1">Uncharacterized protein</fullName>
    </submittedName>
</protein>
<evidence type="ECO:0000313" key="2">
    <source>
        <dbReference type="Proteomes" id="UP000240283"/>
    </source>
</evidence>
<proteinExistence type="predicted"/>
<sequence>MGLELVIDGVSRSVGGQLWGEVSKVIDAQYSSNSDSGVSFVYGEQKYNLFECDNELVLSVNCRTSLSHITDFYGTDVDSVLLSAGLL</sequence>
<gene>
    <name evidence="1" type="ORF">VPR_100</name>
</gene>
<accession>A0A2H5BQ57</accession>
<reference evidence="1 2" key="1">
    <citation type="submission" date="2017-12" db="EMBL/GenBank/DDBJ databases">
        <title>Genomic analysis of a novel phage Vp_R1 lytic to Vibrio parahaemolyticus.</title>
        <authorList>
            <person name="Ren H."/>
            <person name="Li Z."/>
        </authorList>
    </citation>
    <scope>NUCLEOTIDE SEQUENCE [LARGE SCALE GENOMIC DNA]</scope>
</reference>
<dbReference type="Proteomes" id="UP000240283">
    <property type="component" value="Segment"/>
</dbReference>
<organism evidence="1 2">
    <name type="scientific">Vibrio phage Vp_R1</name>
    <dbReference type="NCBI Taxonomy" id="2059867"/>
    <lineage>
        <taxon>Viruses</taxon>
        <taxon>Duplodnaviria</taxon>
        <taxon>Heunggongvirae</taxon>
        <taxon>Uroviricota</taxon>
        <taxon>Caudoviricetes</taxon>
        <taxon>Grimontviridae</taxon>
        <taxon>Dalianvirus</taxon>
        <taxon>Dalianvirus R1</taxon>
    </lineage>
</organism>